<dbReference type="PROSITE" id="PS51471">
    <property type="entry name" value="FE2OG_OXY"/>
    <property type="match status" value="1"/>
</dbReference>
<reference evidence="10" key="2">
    <citation type="submission" date="2025-08" db="UniProtKB">
        <authorList>
            <consortium name="RefSeq"/>
        </authorList>
    </citation>
    <scope>IDENTIFICATION</scope>
    <source>
        <tissue evidence="10">Leaf</tissue>
    </source>
</reference>
<gene>
    <name evidence="10" type="primary">LOC115737605</name>
</gene>
<dbReference type="Pfam" id="PF03171">
    <property type="entry name" value="2OG-FeII_Oxy"/>
    <property type="match status" value="1"/>
</dbReference>
<dbReference type="InterPro" id="IPR005123">
    <property type="entry name" value="Oxoglu/Fe-dep_dioxygenase_dom"/>
</dbReference>
<evidence type="ECO:0000256" key="2">
    <source>
        <dbReference type="ARBA" id="ARBA00022723"/>
    </source>
</evidence>
<evidence type="ECO:0000256" key="4">
    <source>
        <dbReference type="ARBA" id="ARBA00023002"/>
    </source>
</evidence>
<reference evidence="9" key="1">
    <citation type="submission" date="2025-05" db="UniProtKB">
        <authorList>
            <consortium name="RefSeq"/>
        </authorList>
    </citation>
    <scope>NUCLEOTIDE SEQUENCE [LARGE SCALE GENOMIC DNA]</scope>
</reference>
<dbReference type="RefSeq" id="XP_030525661.1">
    <property type="nucleotide sequence ID" value="XM_030669801.2"/>
</dbReference>
<evidence type="ECO:0000256" key="6">
    <source>
        <dbReference type="ARBA" id="ARBA00057022"/>
    </source>
</evidence>
<evidence type="ECO:0000313" key="10">
    <source>
        <dbReference type="RefSeq" id="XP_030525661.1"/>
    </source>
</evidence>
<name>A0A8B8NT06_9MYRT</name>
<dbReference type="Pfam" id="PF14226">
    <property type="entry name" value="DIOX_N"/>
    <property type="match status" value="1"/>
</dbReference>
<keyword evidence="2 7" id="KW-0479">Metal-binding</keyword>
<dbReference type="InterPro" id="IPR026992">
    <property type="entry name" value="DIOX_N"/>
</dbReference>
<dbReference type="InterPro" id="IPR050231">
    <property type="entry name" value="Iron_ascorbate_oxido_reductase"/>
</dbReference>
<dbReference type="SUPFAM" id="SSF51197">
    <property type="entry name" value="Clavaminate synthase-like"/>
    <property type="match status" value="1"/>
</dbReference>
<comment type="similarity">
    <text evidence="1 7">Belongs to the iron/ascorbate-dependent oxidoreductase family.</text>
</comment>
<dbReference type="AlphaFoldDB" id="A0A8B8NT06"/>
<accession>A0A8B8NT06</accession>
<evidence type="ECO:0000256" key="5">
    <source>
        <dbReference type="ARBA" id="ARBA00023004"/>
    </source>
</evidence>
<keyword evidence="9" id="KW-1185">Reference proteome</keyword>
<dbReference type="GeneID" id="115737605"/>
<comment type="function">
    <text evidence="6">Probable 2-oxoglutarate-dependent dioxygenase that may be involved in glucosinolates biosynthesis. May play a role in the production of aliphatic glucosinolates.</text>
</comment>
<dbReference type="GO" id="GO:0046872">
    <property type="term" value="F:metal ion binding"/>
    <property type="evidence" value="ECO:0007669"/>
    <property type="project" value="UniProtKB-KW"/>
</dbReference>
<dbReference type="OrthoDB" id="288590at2759"/>
<evidence type="ECO:0000259" key="8">
    <source>
        <dbReference type="PROSITE" id="PS51471"/>
    </source>
</evidence>
<dbReference type="Proteomes" id="UP000827889">
    <property type="component" value="Chromosome 2"/>
</dbReference>
<feature type="domain" description="Fe2OG dioxygenase" evidence="8">
    <location>
        <begin position="163"/>
        <end position="266"/>
    </location>
</feature>
<dbReference type="InterPro" id="IPR027443">
    <property type="entry name" value="IPNS-like_sf"/>
</dbReference>
<dbReference type="PANTHER" id="PTHR47990">
    <property type="entry name" value="2-OXOGLUTARATE (2OG) AND FE(II)-DEPENDENT OXYGENASE SUPERFAMILY PROTEIN-RELATED"/>
    <property type="match status" value="1"/>
</dbReference>
<keyword evidence="4 7" id="KW-0560">Oxidoreductase</keyword>
<keyword evidence="3" id="KW-0223">Dioxygenase</keyword>
<sequence length="318" mass="35858">MGSLISPVVPVIDFNNKDLKQGTSSWALAMKQVCHGLQEFGCFVALYDGVPPELDGSIFKATDELFSLPTEIKSQNVSDKPYHGYVGQVSLIPLHEGLGIDNVTDLEEVGRFTKLMWPDGNDHFCEVAYSYSMKVAELDHMVVRMIFENYGVEKHYDSHVASTSYLLRFLKYRAPETSDQGDNAIPRHTDKTFLSILHQNRINGLEIKTKEGEWIGFDLPPNAFVVMAGDASMGWSNDRIRSCDHRVAMKASTTRYTLGLFSFLSGMVQVPQELIDENHPLKYKPFDNVGMIHFYASDEGRKHEYTVKAYCGIETPII</sequence>
<evidence type="ECO:0000313" key="9">
    <source>
        <dbReference type="Proteomes" id="UP000827889"/>
    </source>
</evidence>
<keyword evidence="5 7" id="KW-0408">Iron</keyword>
<evidence type="ECO:0000256" key="7">
    <source>
        <dbReference type="RuleBase" id="RU003682"/>
    </source>
</evidence>
<dbReference type="InterPro" id="IPR044861">
    <property type="entry name" value="IPNS-like_FE2OG_OXY"/>
</dbReference>
<dbReference type="FunFam" id="2.60.120.330:FF:000022">
    <property type="entry name" value="Probable 2-oxoglutarate-dependent dioxygenase AOP1.2"/>
    <property type="match status" value="1"/>
</dbReference>
<dbReference type="KEGG" id="rarg:115737605"/>
<proteinExistence type="inferred from homology"/>
<organism evidence="9 10">
    <name type="scientific">Rhodamnia argentea</name>
    <dbReference type="NCBI Taxonomy" id="178133"/>
    <lineage>
        <taxon>Eukaryota</taxon>
        <taxon>Viridiplantae</taxon>
        <taxon>Streptophyta</taxon>
        <taxon>Embryophyta</taxon>
        <taxon>Tracheophyta</taxon>
        <taxon>Spermatophyta</taxon>
        <taxon>Magnoliopsida</taxon>
        <taxon>eudicotyledons</taxon>
        <taxon>Gunneridae</taxon>
        <taxon>Pentapetalae</taxon>
        <taxon>rosids</taxon>
        <taxon>malvids</taxon>
        <taxon>Myrtales</taxon>
        <taxon>Myrtaceae</taxon>
        <taxon>Myrtoideae</taxon>
        <taxon>Myrteae</taxon>
        <taxon>Australasian group</taxon>
        <taxon>Rhodamnia</taxon>
    </lineage>
</organism>
<dbReference type="GO" id="GO:0051213">
    <property type="term" value="F:dioxygenase activity"/>
    <property type="evidence" value="ECO:0007669"/>
    <property type="project" value="UniProtKB-KW"/>
</dbReference>
<protein>
    <submittedName>
        <fullName evidence="10">2-oxoglutarate-dependent dioxygenase AOP3-like</fullName>
    </submittedName>
</protein>
<evidence type="ECO:0000256" key="3">
    <source>
        <dbReference type="ARBA" id="ARBA00022964"/>
    </source>
</evidence>
<evidence type="ECO:0000256" key="1">
    <source>
        <dbReference type="ARBA" id="ARBA00008056"/>
    </source>
</evidence>
<dbReference type="Gene3D" id="2.60.120.330">
    <property type="entry name" value="B-lactam Antibiotic, Isopenicillin N Synthase, Chain"/>
    <property type="match status" value="1"/>
</dbReference>